<evidence type="ECO:0000313" key="7">
    <source>
        <dbReference type="EMBL" id="KAF1915396.1"/>
    </source>
</evidence>
<dbReference type="InterPro" id="IPR050775">
    <property type="entry name" value="FAD-binding_Monooxygenases"/>
</dbReference>
<comment type="cofactor">
    <cofactor evidence="1">
        <name>FAD</name>
        <dbReference type="ChEBI" id="CHEBI:57692"/>
    </cofactor>
</comment>
<evidence type="ECO:0000256" key="4">
    <source>
        <dbReference type="ARBA" id="ARBA00022827"/>
    </source>
</evidence>
<gene>
    <name evidence="7" type="ORF">BDU57DRAFT_577026</name>
</gene>
<evidence type="ECO:0000256" key="2">
    <source>
        <dbReference type="ARBA" id="ARBA00010139"/>
    </source>
</evidence>
<evidence type="ECO:0000256" key="6">
    <source>
        <dbReference type="ARBA" id="ARBA00023002"/>
    </source>
</evidence>
<keyword evidence="3" id="KW-0285">Flavoprotein</keyword>
<evidence type="ECO:0000256" key="5">
    <source>
        <dbReference type="ARBA" id="ARBA00022857"/>
    </source>
</evidence>
<reference evidence="7" key="1">
    <citation type="journal article" date="2020" name="Stud. Mycol.">
        <title>101 Dothideomycetes genomes: a test case for predicting lifestyles and emergence of pathogens.</title>
        <authorList>
            <person name="Haridas S."/>
            <person name="Albert R."/>
            <person name="Binder M."/>
            <person name="Bloem J."/>
            <person name="Labutti K."/>
            <person name="Salamov A."/>
            <person name="Andreopoulos B."/>
            <person name="Baker S."/>
            <person name="Barry K."/>
            <person name="Bills G."/>
            <person name="Bluhm B."/>
            <person name="Cannon C."/>
            <person name="Castanera R."/>
            <person name="Culley D."/>
            <person name="Daum C."/>
            <person name="Ezra D."/>
            <person name="Gonzalez J."/>
            <person name="Henrissat B."/>
            <person name="Kuo A."/>
            <person name="Liang C."/>
            <person name="Lipzen A."/>
            <person name="Lutzoni F."/>
            <person name="Magnuson J."/>
            <person name="Mondo S."/>
            <person name="Nolan M."/>
            <person name="Ohm R."/>
            <person name="Pangilinan J."/>
            <person name="Park H.-J."/>
            <person name="Ramirez L."/>
            <person name="Alfaro M."/>
            <person name="Sun H."/>
            <person name="Tritt A."/>
            <person name="Yoshinaga Y."/>
            <person name="Zwiers L.-H."/>
            <person name="Turgeon B."/>
            <person name="Goodwin S."/>
            <person name="Spatafora J."/>
            <person name="Crous P."/>
            <person name="Grigoriev I."/>
        </authorList>
    </citation>
    <scope>NUCLEOTIDE SEQUENCE</scope>
    <source>
        <strain evidence="7">HMLAC05119</strain>
    </source>
</reference>
<dbReference type="EMBL" id="ML979136">
    <property type="protein sequence ID" value="KAF1915396.1"/>
    <property type="molecule type" value="Genomic_DNA"/>
</dbReference>
<comment type="similarity">
    <text evidence="2">Belongs to the FAD-binding monooxygenase family.</text>
</comment>
<dbReference type="GO" id="GO:0050660">
    <property type="term" value="F:flavin adenine dinucleotide binding"/>
    <property type="evidence" value="ECO:0007669"/>
    <property type="project" value="InterPro"/>
</dbReference>
<protein>
    <recommendedName>
        <fullName evidence="9">FAD/NAD(P)-binding domain-containing protein</fullName>
    </recommendedName>
</protein>
<evidence type="ECO:0000313" key="8">
    <source>
        <dbReference type="Proteomes" id="UP000800096"/>
    </source>
</evidence>
<dbReference type="GO" id="GO:0004499">
    <property type="term" value="F:N,N-dimethylaniline monooxygenase activity"/>
    <property type="evidence" value="ECO:0007669"/>
    <property type="project" value="InterPro"/>
</dbReference>
<dbReference type="PANTHER" id="PTHR43098">
    <property type="entry name" value="L-ORNITHINE N(5)-MONOOXYGENASE-RELATED"/>
    <property type="match status" value="1"/>
</dbReference>
<dbReference type="Gene3D" id="3.50.50.60">
    <property type="entry name" value="FAD/NAD(P)-binding domain"/>
    <property type="match status" value="3"/>
</dbReference>
<dbReference type="AlphaFoldDB" id="A0A6A5QL40"/>
<dbReference type="OrthoDB" id="66881at2759"/>
<dbReference type="Pfam" id="PF00743">
    <property type="entry name" value="FMO-like"/>
    <property type="match status" value="1"/>
</dbReference>
<dbReference type="SUPFAM" id="SSF51905">
    <property type="entry name" value="FAD/NAD(P)-binding domain"/>
    <property type="match status" value="2"/>
</dbReference>
<accession>A0A6A5QL40</accession>
<keyword evidence="8" id="KW-1185">Reference proteome</keyword>
<evidence type="ECO:0000256" key="3">
    <source>
        <dbReference type="ARBA" id="ARBA00022630"/>
    </source>
</evidence>
<dbReference type="InterPro" id="IPR036188">
    <property type="entry name" value="FAD/NAD-bd_sf"/>
</dbReference>
<dbReference type="Proteomes" id="UP000800096">
    <property type="component" value="Unassembled WGS sequence"/>
</dbReference>
<organism evidence="7 8">
    <name type="scientific">Ampelomyces quisqualis</name>
    <name type="common">Powdery mildew agent</name>
    <dbReference type="NCBI Taxonomy" id="50730"/>
    <lineage>
        <taxon>Eukaryota</taxon>
        <taxon>Fungi</taxon>
        <taxon>Dikarya</taxon>
        <taxon>Ascomycota</taxon>
        <taxon>Pezizomycotina</taxon>
        <taxon>Dothideomycetes</taxon>
        <taxon>Pleosporomycetidae</taxon>
        <taxon>Pleosporales</taxon>
        <taxon>Pleosporineae</taxon>
        <taxon>Phaeosphaeriaceae</taxon>
        <taxon>Ampelomyces</taxon>
    </lineage>
</organism>
<name>A0A6A5QL40_AMPQU</name>
<proteinExistence type="inferred from homology"/>
<keyword evidence="6" id="KW-0560">Oxidoreductase</keyword>
<evidence type="ECO:0008006" key="9">
    <source>
        <dbReference type="Google" id="ProtNLM"/>
    </source>
</evidence>
<dbReference type="InterPro" id="IPR020946">
    <property type="entry name" value="Flavin_mOase-like"/>
</dbReference>
<dbReference type="GO" id="GO:0050661">
    <property type="term" value="F:NADP binding"/>
    <property type="evidence" value="ECO:0007669"/>
    <property type="project" value="InterPro"/>
</dbReference>
<keyword evidence="5" id="KW-0521">NADP</keyword>
<evidence type="ECO:0000256" key="1">
    <source>
        <dbReference type="ARBA" id="ARBA00001974"/>
    </source>
</evidence>
<keyword evidence="4" id="KW-0274">FAD</keyword>
<dbReference type="PANTHER" id="PTHR43098:SF2">
    <property type="entry name" value="FAD-BINDING MONOOXYGENASE AUSB-RELATED"/>
    <property type="match status" value="1"/>
</dbReference>
<sequence>MSEIIESNDAAVPPEHKYFTEAAKRQRTEGTKQFEQLHFSDNNRLRSLADDPWADHAALDKLPLPIDDGGRTKFLITGAGMGGIVAAIKLMKKGFTADQIIMVETAGGVGGTWYWNRYPGLHCDVEAYCYMPFLEDTGYMPTQKYASSVEIRTYLEGLVKRYSLEGRILYRSQVTGLEWDDQRNVWKTFVTMRRGPDAKEEKQLTVHADIVTLANGLFPYPQIPIVPGLADFQGQMFHTSRWNYEVTGGSCDVVFPAMDKLKGKRVGIIGTGATAVQHVPELAKYAKELYVFQRTPSMVHARNQRKTEPTEWRKNIATGPGWQKDRLENFAENVAGNKPEKDLVNDGWSKLEAYCAIVGGNRFGHIAPEKAQEHIGTMIALDSEQNKRARDRISQLVKDKKTADDLTPWYPSWCKRPTFNDAYLQTFNSDHVHLVDTNGKGIESFSAKGVVANAQEYPIDILVLSTGYRSPSAGGDPGSKTGIEIVGRNGRKISDKWEEEGICTFHGVCTHGYPNLFYQSAAQAGVTANYMHVIDVQSEHIAGIISQGLKKPSGKGVVEATATAEQDWGLLIASGAAYFSAIAICTPGYLTQEGEALKMPAADDMVGMMKKAKAAIWQRGIVDYTRMIEEWRDNGKLQGLEVSAGE</sequence>
<dbReference type="Pfam" id="PF13450">
    <property type="entry name" value="NAD_binding_8"/>
    <property type="match status" value="1"/>
</dbReference>